<dbReference type="CDD" id="cd02042">
    <property type="entry name" value="ParAB_family"/>
    <property type="match status" value="1"/>
</dbReference>
<dbReference type="PANTHER" id="PTHR13696:SF99">
    <property type="entry name" value="COBYRINIC ACID AC-DIAMIDE SYNTHASE"/>
    <property type="match status" value="1"/>
</dbReference>
<sequence>MATIIALTNQKGGVGKTTTSSSLAAGLSTFYHKKVLAIDLDPQGSLGFSLGLDIENSHTIYDVLKGSIPIQDAIQSTDYCDVVTSNILLSSAELEFTSSDRELCLKKALAPVLGHYDFVIIDTPPALNILTVNAYVAADHLIIPMAPEILSLLGLTQLKETIDSVREKLNPSLNVLGLILTKYNKRTLLAREVKEMAENIAEQIGSCVFDTQIRASVSVAESPAHGLSIYDHSPRSNPSLDYKNFVKEVMVKTGHSISKEAQ</sequence>
<dbReference type="Gene3D" id="3.40.50.300">
    <property type="entry name" value="P-loop containing nucleotide triphosphate hydrolases"/>
    <property type="match status" value="1"/>
</dbReference>
<evidence type="ECO:0000259" key="5">
    <source>
        <dbReference type="Pfam" id="PF13614"/>
    </source>
</evidence>
<evidence type="ECO:0000313" key="7">
    <source>
        <dbReference type="Proteomes" id="UP001297422"/>
    </source>
</evidence>
<gene>
    <name evidence="6" type="ORF">LIQ10_15190</name>
</gene>
<dbReference type="EMBL" id="JAJBNC010000030">
    <property type="protein sequence ID" value="MCB5495062.1"/>
    <property type="molecule type" value="Genomic_DNA"/>
</dbReference>
<feature type="domain" description="AAA" evidence="5">
    <location>
        <begin position="3"/>
        <end position="174"/>
    </location>
</feature>
<dbReference type="InterPro" id="IPR027417">
    <property type="entry name" value="P-loop_NTPase"/>
</dbReference>
<comment type="similarity">
    <text evidence="1">Belongs to the ParA family.</text>
</comment>
<dbReference type="RefSeq" id="WP_173879729.1">
    <property type="nucleotide sequence ID" value="NZ_JAAIMT010000032.1"/>
</dbReference>
<evidence type="ECO:0000256" key="2">
    <source>
        <dbReference type="ARBA" id="ARBA00049360"/>
    </source>
</evidence>
<dbReference type="FunFam" id="3.40.50.300:FF:000285">
    <property type="entry name" value="Sporulation initiation inhibitor Soj"/>
    <property type="match status" value="1"/>
</dbReference>
<evidence type="ECO:0000256" key="3">
    <source>
        <dbReference type="ARBA" id="ARBA00062323"/>
    </source>
</evidence>
<dbReference type="PIRSF" id="PIRSF009320">
    <property type="entry name" value="Nuc_binding_HP_1000"/>
    <property type="match status" value="1"/>
</dbReference>
<dbReference type="Proteomes" id="UP001297422">
    <property type="component" value="Unassembled WGS sequence"/>
</dbReference>
<evidence type="ECO:0000313" key="6">
    <source>
        <dbReference type="EMBL" id="MCB5495062.1"/>
    </source>
</evidence>
<protein>
    <recommendedName>
        <fullName evidence="4">Sporulation initiation inhibitor protein Soj</fullName>
    </recommendedName>
</protein>
<evidence type="ECO:0000256" key="1">
    <source>
        <dbReference type="ARBA" id="ARBA00006976"/>
    </source>
</evidence>
<comment type="subunit">
    <text evidence="3">Dimerizes in the presence of ATP but not ADP; ATP-binding is required for double-stranded (ds)DNA-binding. Interacts with DnaA.</text>
</comment>
<comment type="caution">
    <text evidence="6">The sequence shown here is derived from an EMBL/GenBank/DDBJ whole genome shotgun (WGS) entry which is preliminary data.</text>
</comment>
<comment type="catalytic activity">
    <reaction evidence="2">
        <text>ATP + H2O = ADP + phosphate + H(+)</text>
        <dbReference type="Rhea" id="RHEA:13065"/>
        <dbReference type="ChEBI" id="CHEBI:15377"/>
        <dbReference type="ChEBI" id="CHEBI:15378"/>
        <dbReference type="ChEBI" id="CHEBI:30616"/>
        <dbReference type="ChEBI" id="CHEBI:43474"/>
        <dbReference type="ChEBI" id="CHEBI:456216"/>
    </reaction>
</comment>
<name>A0AAJ1B1G0_MEDGN</name>
<dbReference type="InterPro" id="IPR025669">
    <property type="entry name" value="AAA_dom"/>
</dbReference>
<dbReference type="InterPro" id="IPR050678">
    <property type="entry name" value="DNA_Partitioning_ATPase"/>
</dbReference>
<dbReference type="PANTHER" id="PTHR13696">
    <property type="entry name" value="P-LOOP CONTAINING NUCLEOSIDE TRIPHOSPHATE HYDROLASE"/>
    <property type="match status" value="1"/>
</dbReference>
<proteinExistence type="inferred from homology"/>
<dbReference type="AlphaFoldDB" id="A0AAJ1B1G0"/>
<evidence type="ECO:0000256" key="4">
    <source>
        <dbReference type="ARBA" id="ARBA00071824"/>
    </source>
</evidence>
<organism evidence="6 7">
    <name type="scientific">Mediterraneibacter gnavus</name>
    <name type="common">Ruminococcus gnavus</name>
    <dbReference type="NCBI Taxonomy" id="33038"/>
    <lineage>
        <taxon>Bacteria</taxon>
        <taxon>Bacillati</taxon>
        <taxon>Bacillota</taxon>
        <taxon>Clostridia</taxon>
        <taxon>Lachnospirales</taxon>
        <taxon>Lachnospiraceae</taxon>
        <taxon>Mediterraneibacter</taxon>
    </lineage>
</organism>
<dbReference type="Pfam" id="PF13614">
    <property type="entry name" value="AAA_31"/>
    <property type="match status" value="1"/>
</dbReference>
<accession>A0AAJ1B1G0</accession>
<dbReference type="SUPFAM" id="SSF52540">
    <property type="entry name" value="P-loop containing nucleoside triphosphate hydrolases"/>
    <property type="match status" value="1"/>
</dbReference>
<reference evidence="6" key="1">
    <citation type="submission" date="2021-10" db="EMBL/GenBank/DDBJ databases">
        <title>Collection of gut derived symbiotic bacterial strains cultured from healthy donors.</title>
        <authorList>
            <person name="Lin H."/>
            <person name="Littmann E."/>
            <person name="Claire K."/>
            <person name="Pamer E."/>
        </authorList>
    </citation>
    <scope>NUCLEOTIDE SEQUENCE</scope>
    <source>
        <strain evidence="6">MSK.23.4</strain>
    </source>
</reference>